<keyword evidence="8" id="KW-1185">Reference proteome</keyword>
<dbReference type="InterPro" id="IPR001357">
    <property type="entry name" value="BRCT_dom"/>
</dbReference>
<evidence type="ECO:0000256" key="4">
    <source>
        <dbReference type="HAMAP-Rule" id="MF_03028"/>
    </source>
</evidence>
<dbReference type="InterPro" id="IPR010613">
    <property type="entry name" value="PES"/>
</dbReference>
<protein>
    <recommendedName>
        <fullName evidence="4">Pescadillo homolog</fullName>
    </recommendedName>
    <alternativeName>
        <fullName evidence="4">Nucleolar protein 7 homolog</fullName>
    </alternativeName>
</protein>
<dbReference type="HOGENOM" id="CLU_019619_1_1_1"/>
<dbReference type="Pfam" id="PF00533">
    <property type="entry name" value="BRCT"/>
    <property type="match status" value="1"/>
</dbReference>
<feature type="domain" description="BRCT" evidence="6">
    <location>
        <begin position="354"/>
        <end position="456"/>
    </location>
</feature>
<comment type="subunit">
    <text evidence="4">Component of the NOP7 complex, composed of ERB1, NOP7 and YTM1. Within the NOP7 complex ERB1 appears to interact directly with NOP7 and YTM1. The NOP7 complex also associates with the 66S pre-ribosome.</text>
</comment>
<dbReference type="PANTHER" id="PTHR12221:SF6">
    <property type="entry name" value="PESCADILLO HOMOLOG"/>
    <property type="match status" value="1"/>
</dbReference>
<dbReference type="SMART" id="SM00292">
    <property type="entry name" value="BRCT"/>
    <property type="match status" value="1"/>
</dbReference>
<comment type="function">
    <text evidence="4">Component of the NOP7 complex, which is required for maturation of the 25S and 5.8S ribosomal RNAs and formation of the 60S ribosome.</text>
</comment>
<gene>
    <name evidence="4" type="primary">NOP7</name>
    <name evidence="7" type="ORF">SCLCIDRAFT_21451</name>
</gene>
<evidence type="ECO:0000256" key="2">
    <source>
        <dbReference type="ARBA" id="ARBA00022552"/>
    </source>
</evidence>
<evidence type="ECO:0000256" key="5">
    <source>
        <dbReference type="SAM" id="MobiDB-lite"/>
    </source>
</evidence>
<dbReference type="GO" id="GO:0043021">
    <property type="term" value="F:ribonucleoprotein complex binding"/>
    <property type="evidence" value="ECO:0007669"/>
    <property type="project" value="UniProtKB-UniRule"/>
</dbReference>
<dbReference type="GO" id="GO:0000463">
    <property type="term" value="P:maturation of LSU-rRNA from tricistronic rRNA transcript (SSU-rRNA, 5.8S rRNA, LSU-rRNA)"/>
    <property type="evidence" value="ECO:0007669"/>
    <property type="project" value="UniProtKB-UniRule"/>
</dbReference>
<feature type="compositionally biased region" description="Basic and acidic residues" evidence="5">
    <location>
        <begin position="542"/>
        <end position="559"/>
    </location>
</feature>
<evidence type="ECO:0000313" key="7">
    <source>
        <dbReference type="EMBL" id="KIM67160.1"/>
    </source>
</evidence>
<dbReference type="Gene3D" id="3.40.50.10190">
    <property type="entry name" value="BRCT domain"/>
    <property type="match status" value="1"/>
</dbReference>
<evidence type="ECO:0000256" key="3">
    <source>
        <dbReference type="ARBA" id="ARBA00023242"/>
    </source>
</evidence>
<comment type="similarity">
    <text evidence="4">Belongs to the pescadillo family.</text>
</comment>
<sequence length="611" mass="68411">MGRLKKKGKAGAAKAYVTRTAAVKKLQCSLADFRRLCILKGIFPREPRNKKKANKGSTAPTSFYYAKDIAYLAHEPILNKLREHKAFAKKISRALGRGEWSTAKHLEDQKPSYRLDHVIKERYPTFVDAVRDIDDALCMVFLFATLPANDRVSPSLVANCSRLAAEWQLYIMHSRSLRKVFLSIKGIYYQAEVMDQSVTWLVPYQFTQNIPTDVDVRVMLTFLELYQTLLGFVFFKLYTDAGLVYPPTIDTSRDDAGAGIGSFTLRVANPAHAIASKSENTAKKASSKEVRQAIKLIVSETSTTEHDTSMATVVDDVQAVEADEEFVPHLSTSEPDAVASLPTLQSLSAIPRSDPSLLFSPYTFFLSREVSRPVFEFLIRSFGGRVGWLPSSGSGSPITESDETITHVITDRPIAMGAGLSQEEKERRRRRRYVQPQWVADCINAGKILVEDLYSQGAMLPPHLSPFDAKPGAYDPTAPLSEEEEEAVAIDDADGGADEEVESRLESGKVLSTNVDSADDLHAAELAAEVAGVDYEELQRDMQKVQKTQRSERKLAGRDDETDMAKMLLSSKKRKLYERMKHSQRKRAAEHDALKEKRRKIEREKHRSGRS</sequence>
<dbReference type="SUPFAM" id="SSF52113">
    <property type="entry name" value="BRCT domain"/>
    <property type="match status" value="1"/>
</dbReference>
<dbReference type="GO" id="GO:0030687">
    <property type="term" value="C:preribosome, large subunit precursor"/>
    <property type="evidence" value="ECO:0007669"/>
    <property type="project" value="UniProtKB-UniRule"/>
</dbReference>
<keyword evidence="1 4" id="KW-0690">Ribosome biogenesis</keyword>
<dbReference type="EMBL" id="KN822014">
    <property type="protein sequence ID" value="KIM67160.1"/>
    <property type="molecule type" value="Genomic_DNA"/>
</dbReference>
<evidence type="ECO:0000256" key="1">
    <source>
        <dbReference type="ARBA" id="ARBA00022517"/>
    </source>
</evidence>
<dbReference type="GO" id="GO:0000466">
    <property type="term" value="P:maturation of 5.8S rRNA from tricistronic rRNA transcript (SSU-rRNA, 5.8S rRNA, LSU-rRNA)"/>
    <property type="evidence" value="ECO:0007669"/>
    <property type="project" value="UniProtKB-UniRule"/>
</dbReference>
<dbReference type="HAMAP" id="MF_03028">
    <property type="entry name" value="Pescadillo"/>
    <property type="match status" value="1"/>
</dbReference>
<dbReference type="AlphaFoldDB" id="A0A0C3E311"/>
<dbReference type="CDD" id="cd17709">
    <property type="entry name" value="BRCT_pescadillo_like"/>
    <property type="match status" value="1"/>
</dbReference>
<name>A0A0C3E311_9AGAM</name>
<proteinExistence type="inferred from homology"/>
<dbReference type="GO" id="GO:0005654">
    <property type="term" value="C:nucleoplasm"/>
    <property type="evidence" value="ECO:0007669"/>
    <property type="project" value="UniProtKB-SubCell"/>
</dbReference>
<keyword evidence="2 4" id="KW-0698">rRNA processing</keyword>
<dbReference type="GO" id="GO:0070545">
    <property type="term" value="C:PeBoW complex"/>
    <property type="evidence" value="ECO:0007669"/>
    <property type="project" value="TreeGrafter"/>
</dbReference>
<evidence type="ECO:0000259" key="6">
    <source>
        <dbReference type="PROSITE" id="PS50172"/>
    </source>
</evidence>
<accession>A0A0C3E311</accession>
<dbReference type="GO" id="GO:0003723">
    <property type="term" value="F:RNA binding"/>
    <property type="evidence" value="ECO:0007669"/>
    <property type="project" value="TreeGrafter"/>
</dbReference>
<reference evidence="8" key="2">
    <citation type="submission" date="2015-01" db="EMBL/GenBank/DDBJ databases">
        <title>Evolutionary Origins and Diversification of the Mycorrhizal Mutualists.</title>
        <authorList>
            <consortium name="DOE Joint Genome Institute"/>
            <consortium name="Mycorrhizal Genomics Consortium"/>
            <person name="Kohler A."/>
            <person name="Kuo A."/>
            <person name="Nagy L.G."/>
            <person name="Floudas D."/>
            <person name="Copeland A."/>
            <person name="Barry K.W."/>
            <person name="Cichocki N."/>
            <person name="Veneault-Fourrey C."/>
            <person name="LaButti K."/>
            <person name="Lindquist E.A."/>
            <person name="Lipzen A."/>
            <person name="Lundell T."/>
            <person name="Morin E."/>
            <person name="Murat C."/>
            <person name="Riley R."/>
            <person name="Ohm R."/>
            <person name="Sun H."/>
            <person name="Tunlid A."/>
            <person name="Henrissat B."/>
            <person name="Grigoriev I.V."/>
            <person name="Hibbett D.S."/>
            <person name="Martin F."/>
        </authorList>
    </citation>
    <scope>NUCLEOTIDE SEQUENCE [LARGE SCALE GENOMIC DNA]</scope>
    <source>
        <strain evidence="8">Foug A</strain>
    </source>
</reference>
<dbReference type="PANTHER" id="PTHR12221">
    <property type="entry name" value="PESCADILLO - RELATED"/>
    <property type="match status" value="1"/>
</dbReference>
<dbReference type="InterPro" id="IPR036420">
    <property type="entry name" value="BRCT_dom_sf"/>
</dbReference>
<dbReference type="Pfam" id="PF06732">
    <property type="entry name" value="Pescadillo_N"/>
    <property type="match status" value="1"/>
</dbReference>
<dbReference type="FunCoup" id="A0A0C3E311">
    <property type="interactions" value="808"/>
</dbReference>
<keyword evidence="3 4" id="KW-0539">Nucleus</keyword>
<evidence type="ECO:0000313" key="8">
    <source>
        <dbReference type="Proteomes" id="UP000053989"/>
    </source>
</evidence>
<feature type="region of interest" description="Disordered" evidence="5">
    <location>
        <begin position="542"/>
        <end position="611"/>
    </location>
</feature>
<dbReference type="OrthoDB" id="10264910at2759"/>
<reference evidence="7 8" key="1">
    <citation type="submission" date="2014-04" db="EMBL/GenBank/DDBJ databases">
        <authorList>
            <consortium name="DOE Joint Genome Institute"/>
            <person name="Kuo A."/>
            <person name="Kohler A."/>
            <person name="Nagy L.G."/>
            <person name="Floudas D."/>
            <person name="Copeland A."/>
            <person name="Barry K.W."/>
            <person name="Cichocki N."/>
            <person name="Veneault-Fourrey C."/>
            <person name="LaButti K."/>
            <person name="Lindquist E.A."/>
            <person name="Lipzen A."/>
            <person name="Lundell T."/>
            <person name="Morin E."/>
            <person name="Murat C."/>
            <person name="Sun H."/>
            <person name="Tunlid A."/>
            <person name="Henrissat B."/>
            <person name="Grigoriev I.V."/>
            <person name="Hibbett D.S."/>
            <person name="Martin F."/>
            <person name="Nordberg H.P."/>
            <person name="Cantor M.N."/>
            <person name="Hua S.X."/>
        </authorList>
    </citation>
    <scope>NUCLEOTIDE SEQUENCE [LARGE SCALE GENOMIC DNA]</scope>
    <source>
        <strain evidence="7 8">Foug A</strain>
    </source>
</reference>
<dbReference type="STRING" id="1036808.A0A0C3E311"/>
<organism evidence="7 8">
    <name type="scientific">Scleroderma citrinum Foug A</name>
    <dbReference type="NCBI Taxonomy" id="1036808"/>
    <lineage>
        <taxon>Eukaryota</taxon>
        <taxon>Fungi</taxon>
        <taxon>Dikarya</taxon>
        <taxon>Basidiomycota</taxon>
        <taxon>Agaricomycotina</taxon>
        <taxon>Agaricomycetes</taxon>
        <taxon>Agaricomycetidae</taxon>
        <taxon>Boletales</taxon>
        <taxon>Sclerodermatineae</taxon>
        <taxon>Sclerodermataceae</taxon>
        <taxon>Scleroderma</taxon>
    </lineage>
</organism>
<dbReference type="Proteomes" id="UP000053989">
    <property type="component" value="Unassembled WGS sequence"/>
</dbReference>
<feature type="compositionally biased region" description="Basic and acidic residues" evidence="5">
    <location>
        <begin position="577"/>
        <end position="605"/>
    </location>
</feature>
<dbReference type="PROSITE" id="PS50172">
    <property type="entry name" value="BRCT"/>
    <property type="match status" value="1"/>
</dbReference>
<dbReference type="InParanoid" id="A0A0C3E311"/>
<comment type="subcellular location">
    <subcellularLocation>
        <location evidence="4">Nucleus</location>
        <location evidence="4">Nucleolus</location>
    </subcellularLocation>
    <subcellularLocation>
        <location evidence="4">Nucleus</location>
        <location evidence="4">Nucleoplasm</location>
    </subcellularLocation>
</comment>